<dbReference type="GO" id="GO:0005886">
    <property type="term" value="C:plasma membrane"/>
    <property type="evidence" value="ECO:0007669"/>
    <property type="project" value="TreeGrafter"/>
</dbReference>
<dbReference type="GO" id="GO:0045332">
    <property type="term" value="P:phospholipid translocation"/>
    <property type="evidence" value="ECO:0007669"/>
    <property type="project" value="TreeGrafter"/>
</dbReference>
<dbReference type="NCBIfam" id="TIGR01494">
    <property type="entry name" value="ATPase_P-type"/>
    <property type="match status" value="1"/>
</dbReference>
<dbReference type="OMA" id="HEFIADV"/>
<dbReference type="SUPFAM" id="SSF81665">
    <property type="entry name" value="Calcium ATPase, transmembrane domain M"/>
    <property type="match status" value="1"/>
</dbReference>
<dbReference type="HOGENOM" id="CLU_826914_0_0_1"/>
<feature type="transmembrane region" description="Helical" evidence="7">
    <location>
        <begin position="123"/>
        <end position="142"/>
    </location>
</feature>
<evidence type="ECO:0000256" key="7">
    <source>
        <dbReference type="SAM" id="Phobius"/>
    </source>
</evidence>
<evidence type="ECO:0000313" key="9">
    <source>
        <dbReference type="EMBL" id="ELA41506.1"/>
    </source>
</evidence>
<organism evidence="9 10">
    <name type="scientific">Vittaforma corneae (strain ATCC 50505)</name>
    <name type="common">Microsporidian parasite</name>
    <name type="synonym">Nosema corneum</name>
    <dbReference type="NCBI Taxonomy" id="993615"/>
    <lineage>
        <taxon>Eukaryota</taxon>
        <taxon>Fungi</taxon>
        <taxon>Fungi incertae sedis</taxon>
        <taxon>Microsporidia</taxon>
        <taxon>Nosematidae</taxon>
        <taxon>Vittaforma</taxon>
    </lineage>
</organism>
<dbReference type="InterPro" id="IPR036412">
    <property type="entry name" value="HAD-like_sf"/>
</dbReference>
<feature type="transmembrane region" description="Helical" evidence="7">
    <location>
        <begin position="263"/>
        <end position="283"/>
    </location>
</feature>
<feature type="transmembrane region" description="Helical" evidence="7">
    <location>
        <begin position="197"/>
        <end position="220"/>
    </location>
</feature>
<keyword evidence="5 7" id="KW-1133">Transmembrane helix</keyword>
<dbReference type="GeneID" id="19882201"/>
<evidence type="ECO:0000259" key="8">
    <source>
        <dbReference type="Pfam" id="PF16212"/>
    </source>
</evidence>
<keyword evidence="2 7" id="KW-0812">Transmembrane</keyword>
<keyword evidence="10" id="KW-1185">Reference proteome</keyword>
<evidence type="ECO:0000256" key="5">
    <source>
        <dbReference type="ARBA" id="ARBA00022989"/>
    </source>
</evidence>
<dbReference type="SUPFAM" id="SSF56784">
    <property type="entry name" value="HAD-like"/>
    <property type="match status" value="1"/>
</dbReference>
<proteinExistence type="predicted"/>
<feature type="transmembrane region" description="Helical" evidence="7">
    <location>
        <begin position="232"/>
        <end position="251"/>
    </location>
</feature>
<feature type="domain" description="P-type ATPase C-terminal" evidence="8">
    <location>
        <begin position="87"/>
        <end position="322"/>
    </location>
</feature>
<sequence length="336" mass="38248">MALPFKACKDVKSDYSHGQQVNELSIFNKPSVVIYRATPSQKGRIAAFLVKSGRSTLSIGDGNNDVAMLKDSHVGVGIMGKEGTQAALSADFAIPQFRNLKNLILIHGRYSFLRYTKIALNSYYKNIVFIVAQFMYNLYSGASASPLYNSFTLNYYNLFFTSMIPFSVVLFDRDVTPSFALNQPSSYRHIRNHFDKIFIVLNIFFAVFEALVVFFGIRLLTLNDITNGSGILGAYASISTIFSIIVIYTVVLRQIRQISYRVFFTDIAIALTIILNIVSIFVIQELYNRSNYTIYYLLSMPYFYFICICLCTLIYSADTVFENVCLYLEDRLKMKN</sequence>
<feature type="transmembrane region" description="Helical" evidence="7">
    <location>
        <begin position="303"/>
        <end position="328"/>
    </location>
</feature>
<dbReference type="InParanoid" id="L2GKX4"/>
<evidence type="ECO:0000313" key="10">
    <source>
        <dbReference type="Proteomes" id="UP000011082"/>
    </source>
</evidence>
<evidence type="ECO:0000256" key="3">
    <source>
        <dbReference type="ARBA" id="ARBA00022723"/>
    </source>
</evidence>
<dbReference type="AlphaFoldDB" id="L2GKX4"/>
<dbReference type="EMBL" id="JH370143">
    <property type="protein sequence ID" value="ELA41506.1"/>
    <property type="molecule type" value="Genomic_DNA"/>
</dbReference>
<evidence type="ECO:0000256" key="2">
    <source>
        <dbReference type="ARBA" id="ARBA00022692"/>
    </source>
</evidence>
<keyword evidence="3" id="KW-0479">Metal-binding</keyword>
<dbReference type="InterPro" id="IPR023214">
    <property type="entry name" value="HAD_sf"/>
</dbReference>
<evidence type="ECO:0000256" key="6">
    <source>
        <dbReference type="ARBA" id="ARBA00023136"/>
    </source>
</evidence>
<evidence type="ECO:0000256" key="1">
    <source>
        <dbReference type="ARBA" id="ARBA00004141"/>
    </source>
</evidence>
<dbReference type="PANTHER" id="PTHR24092">
    <property type="entry name" value="PROBABLE PHOSPHOLIPID-TRANSPORTING ATPASE"/>
    <property type="match status" value="1"/>
</dbReference>
<dbReference type="GO" id="GO:0005524">
    <property type="term" value="F:ATP binding"/>
    <property type="evidence" value="ECO:0007669"/>
    <property type="project" value="InterPro"/>
</dbReference>
<gene>
    <name evidence="9" type="ORF">VICG_01490</name>
</gene>
<dbReference type="GO" id="GO:0046872">
    <property type="term" value="F:metal ion binding"/>
    <property type="evidence" value="ECO:0007669"/>
    <property type="project" value="UniProtKB-KW"/>
</dbReference>
<protein>
    <submittedName>
        <fullName evidence="9">HAD ATPase, P-type, family IC</fullName>
    </submittedName>
</protein>
<dbReference type="RefSeq" id="XP_007604936.1">
    <property type="nucleotide sequence ID" value="XM_007604874.1"/>
</dbReference>
<dbReference type="GO" id="GO:0016887">
    <property type="term" value="F:ATP hydrolysis activity"/>
    <property type="evidence" value="ECO:0007669"/>
    <property type="project" value="InterPro"/>
</dbReference>
<dbReference type="OrthoDB" id="377733at2759"/>
<comment type="subcellular location">
    <subcellularLocation>
        <location evidence="1">Membrane</location>
        <topology evidence="1">Multi-pass membrane protein</topology>
    </subcellularLocation>
</comment>
<dbReference type="Gene3D" id="3.40.50.1000">
    <property type="entry name" value="HAD superfamily/HAD-like"/>
    <property type="match status" value="1"/>
</dbReference>
<keyword evidence="4" id="KW-0460">Magnesium</keyword>
<evidence type="ECO:0000256" key="4">
    <source>
        <dbReference type="ARBA" id="ARBA00022842"/>
    </source>
</evidence>
<dbReference type="Pfam" id="PF16212">
    <property type="entry name" value="PhoLip_ATPase_C"/>
    <property type="match status" value="1"/>
</dbReference>
<dbReference type="InterPro" id="IPR032630">
    <property type="entry name" value="P_typ_ATPase_c"/>
</dbReference>
<dbReference type="InterPro" id="IPR001757">
    <property type="entry name" value="P_typ_ATPase"/>
</dbReference>
<reference evidence="10" key="1">
    <citation type="submission" date="2011-05" db="EMBL/GenBank/DDBJ databases">
        <title>The genome sequence of Vittaforma corneae strain ATCC 50505.</title>
        <authorList>
            <consortium name="The Broad Institute Genome Sequencing Platform"/>
            <person name="Cuomo C."/>
            <person name="Didier E."/>
            <person name="Bowers L."/>
            <person name="Young S.K."/>
            <person name="Zeng Q."/>
            <person name="Gargeya S."/>
            <person name="Fitzgerald M."/>
            <person name="Haas B."/>
            <person name="Abouelleil A."/>
            <person name="Alvarado L."/>
            <person name="Arachchi H.M."/>
            <person name="Berlin A."/>
            <person name="Chapman S.B."/>
            <person name="Gearin G."/>
            <person name="Goldberg J."/>
            <person name="Griggs A."/>
            <person name="Gujja S."/>
            <person name="Hansen M."/>
            <person name="Heiman D."/>
            <person name="Howarth C."/>
            <person name="Larimer J."/>
            <person name="Lui A."/>
            <person name="MacDonald P.J.P."/>
            <person name="McCowen C."/>
            <person name="Montmayeur A."/>
            <person name="Murphy C."/>
            <person name="Neiman D."/>
            <person name="Pearson M."/>
            <person name="Priest M."/>
            <person name="Roberts A."/>
            <person name="Saif S."/>
            <person name="Shea T."/>
            <person name="Sisk P."/>
            <person name="Stolte C."/>
            <person name="Sykes S."/>
            <person name="Wortman J."/>
            <person name="Nusbaum C."/>
            <person name="Birren B."/>
        </authorList>
    </citation>
    <scope>NUCLEOTIDE SEQUENCE [LARGE SCALE GENOMIC DNA]</scope>
    <source>
        <strain evidence="10">ATCC 50505</strain>
    </source>
</reference>
<dbReference type="InterPro" id="IPR023298">
    <property type="entry name" value="ATPase_P-typ_TM_dom_sf"/>
</dbReference>
<dbReference type="Proteomes" id="UP000011082">
    <property type="component" value="Unassembled WGS sequence"/>
</dbReference>
<accession>L2GKX4</accession>
<keyword evidence="6 7" id="KW-0472">Membrane</keyword>
<name>L2GKX4_VITCO</name>
<dbReference type="VEuPathDB" id="MicrosporidiaDB:VICG_01490"/>
<feature type="transmembrane region" description="Helical" evidence="7">
    <location>
        <begin position="154"/>
        <end position="171"/>
    </location>
</feature>
<dbReference type="STRING" id="993615.L2GKX4"/>
<dbReference type="GO" id="GO:0140326">
    <property type="term" value="F:ATPase-coupled intramembrane lipid transporter activity"/>
    <property type="evidence" value="ECO:0007669"/>
    <property type="project" value="TreeGrafter"/>
</dbReference>